<keyword evidence="4" id="KW-1003">Cell membrane</keyword>
<evidence type="ECO:0000256" key="3">
    <source>
        <dbReference type="ARBA" id="ARBA00022448"/>
    </source>
</evidence>
<proteinExistence type="inferred from homology"/>
<dbReference type="NCBIfam" id="TIGR01727">
    <property type="entry name" value="oligo_HPY"/>
    <property type="match status" value="1"/>
</dbReference>
<dbReference type="PROSITE" id="PS00211">
    <property type="entry name" value="ABC_TRANSPORTER_1"/>
    <property type="match status" value="1"/>
</dbReference>
<dbReference type="InterPro" id="IPR050388">
    <property type="entry name" value="ABC_Ni/Peptide_Import"/>
</dbReference>
<dbReference type="PROSITE" id="PS50893">
    <property type="entry name" value="ABC_TRANSPORTER_2"/>
    <property type="match status" value="1"/>
</dbReference>
<evidence type="ECO:0000256" key="5">
    <source>
        <dbReference type="ARBA" id="ARBA00022741"/>
    </source>
</evidence>
<feature type="region of interest" description="Disordered" evidence="8">
    <location>
        <begin position="1"/>
        <end position="21"/>
    </location>
</feature>
<feature type="domain" description="ABC transporter" evidence="9">
    <location>
        <begin position="25"/>
        <end position="275"/>
    </location>
</feature>
<reference evidence="10" key="1">
    <citation type="submission" date="2019-09" db="EMBL/GenBank/DDBJ databases">
        <title>Characterisation of the sponge microbiome using genome-centric metagenomics.</title>
        <authorList>
            <person name="Engelberts J.P."/>
            <person name="Robbins S.J."/>
            <person name="De Goeij J.M."/>
            <person name="Aranda M."/>
            <person name="Bell S.C."/>
            <person name="Webster N.S."/>
        </authorList>
    </citation>
    <scope>NUCLEOTIDE SEQUENCE</scope>
    <source>
        <strain evidence="10">SB0664_bin_27</strain>
    </source>
</reference>
<comment type="caution">
    <text evidence="10">The sequence shown here is derived from an EMBL/GenBank/DDBJ whole genome shotgun (WGS) entry which is preliminary data.</text>
</comment>
<dbReference type="Pfam" id="PF00005">
    <property type="entry name" value="ABC_tran"/>
    <property type="match status" value="1"/>
</dbReference>
<evidence type="ECO:0000313" key="10">
    <source>
        <dbReference type="EMBL" id="MXY92125.1"/>
    </source>
</evidence>
<dbReference type="InterPro" id="IPR017871">
    <property type="entry name" value="ABC_transporter-like_CS"/>
</dbReference>
<dbReference type="EMBL" id="VXRG01000017">
    <property type="protein sequence ID" value="MXY92125.1"/>
    <property type="molecule type" value="Genomic_DNA"/>
</dbReference>
<name>A0A6B0YPL3_9CHLR</name>
<gene>
    <name evidence="10" type="ORF">F4Y42_01610</name>
</gene>
<sequence>MGTDRGSQPESPLTDGAEPDAKPLLRIQALHTQFETKQGTVRAVDGLSLDLYEGEVLGLVGESGCGKTMTALSIMGLLPGNGQAVAGEINFEGKNLLQCSSEEMKKIRGGKIAMVFQEPMTALTPTMTIGRQISEAMEIHLDLSREEARERALELLEHVGIPSPRARFDNYIHQFSGGMRQRVMIAIAFSCQPRLLLADEPTTALDVTVQAQILDLIKQLAQEAGMTALFITHDMGIVAGSCDRVAVMYAGRMVEIGPVDDVLLNPRHPYTQGLLGSVPSLDSRPGDRLFSISGLPPDLASLPTGCKFWPRCPLADDRCREEEPMLEQYGESQAACWKVMPLHTN</sequence>
<dbReference type="CDD" id="cd03257">
    <property type="entry name" value="ABC_NikE_OppD_transporters"/>
    <property type="match status" value="1"/>
</dbReference>
<keyword evidence="7" id="KW-0472">Membrane</keyword>
<protein>
    <submittedName>
        <fullName evidence="10">ABC transporter ATP-binding protein</fullName>
    </submittedName>
</protein>
<keyword evidence="3" id="KW-0813">Transport</keyword>
<keyword evidence="6 10" id="KW-0067">ATP-binding</keyword>
<evidence type="ECO:0000259" key="9">
    <source>
        <dbReference type="PROSITE" id="PS50893"/>
    </source>
</evidence>
<comment type="subcellular location">
    <subcellularLocation>
        <location evidence="1">Cell membrane</location>
        <topology evidence="1">Peripheral membrane protein</topology>
    </subcellularLocation>
</comment>
<dbReference type="GO" id="GO:0016887">
    <property type="term" value="F:ATP hydrolysis activity"/>
    <property type="evidence" value="ECO:0007669"/>
    <property type="project" value="InterPro"/>
</dbReference>
<dbReference type="InterPro" id="IPR013563">
    <property type="entry name" value="Oligopep_ABC_C"/>
</dbReference>
<evidence type="ECO:0000256" key="4">
    <source>
        <dbReference type="ARBA" id="ARBA00022475"/>
    </source>
</evidence>
<dbReference type="InterPro" id="IPR003593">
    <property type="entry name" value="AAA+_ATPase"/>
</dbReference>
<comment type="similarity">
    <text evidence="2">Belongs to the ABC transporter superfamily.</text>
</comment>
<dbReference type="SUPFAM" id="SSF52540">
    <property type="entry name" value="P-loop containing nucleoside triphosphate hydrolases"/>
    <property type="match status" value="1"/>
</dbReference>
<accession>A0A6B0YPL3</accession>
<dbReference type="FunFam" id="3.40.50.300:FF:000016">
    <property type="entry name" value="Oligopeptide ABC transporter ATP-binding component"/>
    <property type="match status" value="1"/>
</dbReference>
<dbReference type="GO" id="GO:0005886">
    <property type="term" value="C:plasma membrane"/>
    <property type="evidence" value="ECO:0007669"/>
    <property type="project" value="UniProtKB-SubCell"/>
</dbReference>
<evidence type="ECO:0000256" key="6">
    <source>
        <dbReference type="ARBA" id="ARBA00022840"/>
    </source>
</evidence>
<dbReference type="SMART" id="SM00382">
    <property type="entry name" value="AAA"/>
    <property type="match status" value="1"/>
</dbReference>
<dbReference type="InterPro" id="IPR027417">
    <property type="entry name" value="P-loop_NTPase"/>
</dbReference>
<dbReference type="PANTHER" id="PTHR43297:SF2">
    <property type="entry name" value="DIPEPTIDE TRANSPORT ATP-BINDING PROTEIN DPPD"/>
    <property type="match status" value="1"/>
</dbReference>
<evidence type="ECO:0000256" key="8">
    <source>
        <dbReference type="SAM" id="MobiDB-lite"/>
    </source>
</evidence>
<dbReference type="Gene3D" id="3.40.50.300">
    <property type="entry name" value="P-loop containing nucleotide triphosphate hydrolases"/>
    <property type="match status" value="1"/>
</dbReference>
<dbReference type="AlphaFoldDB" id="A0A6B0YPL3"/>
<dbReference type="GO" id="GO:0005524">
    <property type="term" value="F:ATP binding"/>
    <property type="evidence" value="ECO:0007669"/>
    <property type="project" value="UniProtKB-KW"/>
</dbReference>
<evidence type="ECO:0000256" key="2">
    <source>
        <dbReference type="ARBA" id="ARBA00005417"/>
    </source>
</evidence>
<dbReference type="Pfam" id="PF08352">
    <property type="entry name" value="oligo_HPY"/>
    <property type="match status" value="1"/>
</dbReference>
<dbReference type="GO" id="GO:0015833">
    <property type="term" value="P:peptide transport"/>
    <property type="evidence" value="ECO:0007669"/>
    <property type="project" value="InterPro"/>
</dbReference>
<feature type="compositionally biased region" description="Polar residues" evidence="8">
    <location>
        <begin position="1"/>
        <end position="11"/>
    </location>
</feature>
<keyword evidence="5" id="KW-0547">Nucleotide-binding</keyword>
<evidence type="ECO:0000256" key="1">
    <source>
        <dbReference type="ARBA" id="ARBA00004202"/>
    </source>
</evidence>
<organism evidence="10">
    <name type="scientific">Caldilineaceae bacterium SB0664_bin_27</name>
    <dbReference type="NCBI Taxonomy" id="2605260"/>
    <lineage>
        <taxon>Bacteria</taxon>
        <taxon>Bacillati</taxon>
        <taxon>Chloroflexota</taxon>
        <taxon>Caldilineae</taxon>
        <taxon>Caldilineales</taxon>
        <taxon>Caldilineaceae</taxon>
    </lineage>
</organism>
<dbReference type="InterPro" id="IPR003439">
    <property type="entry name" value="ABC_transporter-like_ATP-bd"/>
</dbReference>
<dbReference type="PANTHER" id="PTHR43297">
    <property type="entry name" value="OLIGOPEPTIDE TRANSPORT ATP-BINDING PROTEIN APPD"/>
    <property type="match status" value="1"/>
</dbReference>
<evidence type="ECO:0000256" key="7">
    <source>
        <dbReference type="ARBA" id="ARBA00023136"/>
    </source>
</evidence>